<keyword evidence="3 6" id="KW-0274">FAD</keyword>
<name>A0A7S3ABU4_9EUKA</name>
<proteinExistence type="inferred from homology"/>
<dbReference type="InterPro" id="IPR001709">
    <property type="entry name" value="Flavoprot_Pyr_Nucl_cyt_Rdtase"/>
</dbReference>
<organism evidence="11">
    <name type="scientific">Haptolina ericina</name>
    <dbReference type="NCBI Taxonomy" id="156174"/>
    <lineage>
        <taxon>Eukaryota</taxon>
        <taxon>Haptista</taxon>
        <taxon>Haptophyta</taxon>
        <taxon>Prymnesiophyceae</taxon>
        <taxon>Prymnesiales</taxon>
        <taxon>Prymnesiaceae</taxon>
        <taxon>Haptolina</taxon>
    </lineage>
</organism>
<evidence type="ECO:0000256" key="1">
    <source>
        <dbReference type="ARBA" id="ARBA00001974"/>
    </source>
</evidence>
<feature type="binding site" evidence="6">
    <location>
        <position position="118"/>
    </location>
    <ligand>
        <name>FAD</name>
        <dbReference type="ChEBI" id="CHEBI:57692"/>
    </ligand>
</feature>
<dbReference type="FunFam" id="3.40.50.80:FF:000005">
    <property type="entry name" value="NADH-cytochrome b5 reductase"/>
    <property type="match status" value="1"/>
</dbReference>
<dbReference type="InterPro" id="IPR039261">
    <property type="entry name" value="FNR_nucleotide-bd"/>
</dbReference>
<dbReference type="PANTHER" id="PTHR19370">
    <property type="entry name" value="NADH-CYTOCHROME B5 REDUCTASE"/>
    <property type="match status" value="1"/>
</dbReference>
<evidence type="ECO:0000256" key="6">
    <source>
        <dbReference type="PIRSR" id="PIRSR601834-1"/>
    </source>
</evidence>
<reference evidence="11" key="1">
    <citation type="submission" date="2021-01" db="EMBL/GenBank/DDBJ databases">
        <authorList>
            <person name="Corre E."/>
            <person name="Pelletier E."/>
            <person name="Niang G."/>
            <person name="Scheremetjew M."/>
            <person name="Finn R."/>
            <person name="Kale V."/>
            <person name="Holt S."/>
            <person name="Cochrane G."/>
            <person name="Meng A."/>
            <person name="Brown T."/>
            <person name="Cohen L."/>
        </authorList>
    </citation>
    <scope>NUCLEOTIDE SEQUENCE</scope>
    <source>
        <strain evidence="11">CCMP281</strain>
    </source>
</reference>
<accession>A0A7S3ABU4</accession>
<dbReference type="GO" id="GO:0090524">
    <property type="term" value="F:cytochrome-b5 reductase activity, acting on NADH"/>
    <property type="evidence" value="ECO:0007669"/>
    <property type="project" value="UniProtKB-EC"/>
</dbReference>
<evidence type="ECO:0000256" key="4">
    <source>
        <dbReference type="ARBA" id="ARBA00023002"/>
    </source>
</evidence>
<feature type="region of interest" description="Disordered" evidence="8">
    <location>
        <begin position="97"/>
        <end position="118"/>
    </location>
</feature>
<feature type="binding site" evidence="6">
    <location>
        <position position="203"/>
    </location>
    <ligand>
        <name>FAD</name>
        <dbReference type="ChEBI" id="CHEBI:57692"/>
    </ligand>
</feature>
<feature type="domain" description="FAD-binding FR-type" evidence="10">
    <location>
        <begin position="47"/>
        <end position="176"/>
    </location>
</feature>
<feature type="binding site" evidence="6">
    <location>
        <position position="152"/>
    </location>
    <ligand>
        <name>FAD</name>
        <dbReference type="ChEBI" id="CHEBI:57692"/>
    </ligand>
</feature>
<feature type="binding site" evidence="6">
    <location>
        <position position="116"/>
    </location>
    <ligand>
        <name>FAD</name>
        <dbReference type="ChEBI" id="CHEBI:57692"/>
    </ligand>
</feature>
<dbReference type="PROSITE" id="PS51384">
    <property type="entry name" value="FAD_FR"/>
    <property type="match status" value="1"/>
</dbReference>
<evidence type="ECO:0000256" key="5">
    <source>
        <dbReference type="ARBA" id="ARBA00023027"/>
    </source>
</evidence>
<dbReference type="Pfam" id="PF00970">
    <property type="entry name" value="FAD_binding_6"/>
    <property type="match status" value="2"/>
</dbReference>
<keyword evidence="4 7" id="KW-0560">Oxidoreductase</keyword>
<keyword evidence="5 7" id="KW-0520">NAD</keyword>
<dbReference type="Gene3D" id="3.40.50.80">
    <property type="entry name" value="Nucleotide-binding domain of ferredoxin-NADP reductase (FNR) module"/>
    <property type="match status" value="1"/>
</dbReference>
<comment type="catalytic activity">
    <reaction evidence="7">
        <text>2 Fe(III)-[cytochrome b5] + NADH = 2 Fe(II)-[cytochrome b5] + NAD(+) + H(+)</text>
        <dbReference type="Rhea" id="RHEA:46680"/>
        <dbReference type="Rhea" id="RHEA-COMP:10438"/>
        <dbReference type="Rhea" id="RHEA-COMP:10439"/>
        <dbReference type="ChEBI" id="CHEBI:15378"/>
        <dbReference type="ChEBI" id="CHEBI:29033"/>
        <dbReference type="ChEBI" id="CHEBI:29034"/>
        <dbReference type="ChEBI" id="CHEBI:57540"/>
        <dbReference type="ChEBI" id="CHEBI:57945"/>
        <dbReference type="EC" id="1.6.2.2"/>
    </reaction>
</comment>
<dbReference type="InterPro" id="IPR017938">
    <property type="entry name" value="Riboflavin_synthase-like_b-brl"/>
</dbReference>
<gene>
    <name evidence="11" type="ORF">HERI1096_LOCUS626</name>
</gene>
<keyword evidence="9" id="KW-0812">Transmembrane</keyword>
<evidence type="ECO:0000256" key="3">
    <source>
        <dbReference type="ARBA" id="ARBA00022827"/>
    </source>
</evidence>
<evidence type="ECO:0000256" key="9">
    <source>
        <dbReference type="SAM" id="Phobius"/>
    </source>
</evidence>
<dbReference type="GO" id="GO:0071949">
    <property type="term" value="F:FAD binding"/>
    <property type="evidence" value="ECO:0007669"/>
    <property type="project" value="TreeGrafter"/>
</dbReference>
<evidence type="ECO:0000256" key="7">
    <source>
        <dbReference type="RuleBase" id="RU361226"/>
    </source>
</evidence>
<feature type="binding site" evidence="6">
    <location>
        <position position="150"/>
    </location>
    <ligand>
        <name>FAD</name>
        <dbReference type="ChEBI" id="CHEBI:57692"/>
    </ligand>
</feature>
<dbReference type="Gene3D" id="2.40.30.10">
    <property type="entry name" value="Translation factors"/>
    <property type="match status" value="1"/>
</dbReference>
<sequence length="319" mass="34669">MAKKAPADPAPAANPAPPVAVLVAAAVVALTALYLLFGRKKAKFLNKTRQQIVLGERTELSHDTVRLRFNLPKSTPVLGLPVGQHFKLFCPNPAGKVKGEWNGREDSEGGADEIERKYTPTTSDDELGYVDLVIKVYKGGVIERFPDGGKMSQYLGGLKVGDTLDIMGPVGTKTYLGKGKMLSNKKELSFTKLGMIAGGSGITPMLQIIAAVLKDPSDKTTCSLLYANQSEDDILVRDMLDGLAAKHPEKLKVWYTVDRPPANWKYSSGFINDEMIKSHLPAPGPETLVLLCGPPPMIQYACNPNLEKVGHKKDKILQF</sequence>
<dbReference type="SUPFAM" id="SSF63380">
    <property type="entry name" value="Riboflavin synthase domain-like"/>
    <property type="match status" value="1"/>
</dbReference>
<feature type="binding site" evidence="6">
    <location>
        <position position="135"/>
    </location>
    <ligand>
        <name>FAD</name>
        <dbReference type="ChEBI" id="CHEBI:57692"/>
    </ligand>
</feature>
<feature type="transmembrane region" description="Helical" evidence="9">
    <location>
        <begin position="19"/>
        <end position="37"/>
    </location>
</feature>
<dbReference type="InterPro" id="IPR001834">
    <property type="entry name" value="CBR-like"/>
</dbReference>
<keyword evidence="2 6" id="KW-0285">Flavoprotein</keyword>
<dbReference type="EMBL" id="HBHX01001087">
    <property type="protein sequence ID" value="CAE0097053.1"/>
    <property type="molecule type" value="Transcribed_RNA"/>
</dbReference>
<dbReference type="CDD" id="cd06183">
    <property type="entry name" value="cyt_b5_reduct_like"/>
    <property type="match status" value="1"/>
</dbReference>
<evidence type="ECO:0000256" key="8">
    <source>
        <dbReference type="SAM" id="MobiDB-lite"/>
    </source>
</evidence>
<dbReference type="InterPro" id="IPR008333">
    <property type="entry name" value="Cbr1-like_FAD-bd_dom"/>
</dbReference>
<dbReference type="Pfam" id="PF00175">
    <property type="entry name" value="NAD_binding_1"/>
    <property type="match status" value="1"/>
</dbReference>
<comment type="similarity">
    <text evidence="7">Belongs to the flavoprotein pyridine nucleotide cytochrome reductase family.</text>
</comment>
<feature type="binding site" evidence="6">
    <location>
        <position position="151"/>
    </location>
    <ligand>
        <name>FAD</name>
        <dbReference type="ChEBI" id="CHEBI:57692"/>
    </ligand>
</feature>
<dbReference type="EC" id="1.6.2.2" evidence="7"/>
<dbReference type="InterPro" id="IPR001433">
    <property type="entry name" value="OxRdtase_FAD/NAD-bd"/>
</dbReference>
<evidence type="ECO:0000259" key="10">
    <source>
        <dbReference type="PROSITE" id="PS51384"/>
    </source>
</evidence>
<comment type="cofactor">
    <cofactor evidence="1 6 7">
        <name>FAD</name>
        <dbReference type="ChEBI" id="CHEBI:57692"/>
    </cofactor>
</comment>
<keyword evidence="9" id="KW-0472">Membrane</keyword>
<dbReference type="PRINTS" id="PR00371">
    <property type="entry name" value="FPNCR"/>
</dbReference>
<dbReference type="PRINTS" id="PR00406">
    <property type="entry name" value="CYTB5RDTASE"/>
</dbReference>
<dbReference type="AlphaFoldDB" id="A0A7S3ABU4"/>
<dbReference type="SUPFAM" id="SSF52343">
    <property type="entry name" value="Ferredoxin reductase-like, C-terminal NADP-linked domain"/>
    <property type="match status" value="1"/>
</dbReference>
<evidence type="ECO:0000313" key="11">
    <source>
        <dbReference type="EMBL" id="CAE0097053.1"/>
    </source>
</evidence>
<keyword evidence="9" id="KW-1133">Transmembrane helix</keyword>
<evidence type="ECO:0000256" key="2">
    <source>
        <dbReference type="ARBA" id="ARBA00022630"/>
    </source>
</evidence>
<dbReference type="PANTHER" id="PTHR19370:SF185">
    <property type="entry name" value="NADH-CYTOCHROME B5 REDUCTASE"/>
    <property type="match status" value="1"/>
</dbReference>
<dbReference type="InterPro" id="IPR017927">
    <property type="entry name" value="FAD-bd_FR_type"/>
</dbReference>
<protein>
    <recommendedName>
        <fullName evidence="7">NADH-cytochrome b5 reductase</fullName>
        <ecNumber evidence="7">1.6.2.2</ecNumber>
    </recommendedName>
</protein>
<feature type="binding site" evidence="6">
    <location>
        <position position="133"/>
    </location>
    <ligand>
        <name>FAD</name>
        <dbReference type="ChEBI" id="CHEBI:57692"/>
    </ligand>
</feature>